<keyword evidence="1" id="KW-0732">Signal</keyword>
<name>A0A545T119_9GAMM</name>
<gene>
    <name evidence="2" type="ORF">FLL45_21550</name>
</gene>
<proteinExistence type="predicted"/>
<evidence type="ECO:0008006" key="4">
    <source>
        <dbReference type="Google" id="ProtNLM"/>
    </source>
</evidence>
<protein>
    <recommendedName>
        <fullName evidence="4">NTF2 fold domain-containing protein</fullName>
    </recommendedName>
</protein>
<dbReference type="Proteomes" id="UP000317839">
    <property type="component" value="Unassembled WGS sequence"/>
</dbReference>
<reference evidence="2 3" key="1">
    <citation type="submission" date="2019-06" db="EMBL/GenBank/DDBJ databases">
        <title>Draft genome of Aliikangiella marina GYP-15.</title>
        <authorList>
            <person name="Wang G."/>
        </authorList>
    </citation>
    <scope>NUCLEOTIDE SEQUENCE [LARGE SCALE GENOMIC DNA]</scope>
    <source>
        <strain evidence="2 3">GYP-15</strain>
    </source>
</reference>
<dbReference type="RefSeq" id="WP_142944132.1">
    <property type="nucleotide sequence ID" value="NZ_VIKR01000007.1"/>
</dbReference>
<accession>A0A545T119</accession>
<evidence type="ECO:0000256" key="1">
    <source>
        <dbReference type="SAM" id="SignalP"/>
    </source>
</evidence>
<keyword evidence="3" id="KW-1185">Reference proteome</keyword>
<feature type="chain" id="PRO_5021743591" description="NTF2 fold domain-containing protein" evidence="1">
    <location>
        <begin position="28"/>
        <end position="120"/>
    </location>
</feature>
<comment type="caution">
    <text evidence="2">The sequence shown here is derived from an EMBL/GenBank/DDBJ whole genome shotgun (WGS) entry which is preliminary data.</text>
</comment>
<dbReference type="EMBL" id="VIKR01000007">
    <property type="protein sequence ID" value="TQV70915.1"/>
    <property type="molecule type" value="Genomic_DNA"/>
</dbReference>
<evidence type="ECO:0000313" key="3">
    <source>
        <dbReference type="Proteomes" id="UP000317839"/>
    </source>
</evidence>
<dbReference type="AlphaFoldDB" id="A0A545T119"/>
<evidence type="ECO:0000313" key="2">
    <source>
        <dbReference type="EMBL" id="TQV70915.1"/>
    </source>
</evidence>
<sequence>MVKNIVLLGLILIATLLTNGCSNNNTAPTQPAAIAKLLDKQGEIVGTTTDEKRIQKIVHILNERKELKEKLLPIFEYEVQVKEQKWLLTTNGYIRDNSKNNGKIYKLKNTKKIIELISVK</sequence>
<feature type="signal peptide" evidence="1">
    <location>
        <begin position="1"/>
        <end position="27"/>
    </location>
</feature>
<organism evidence="2 3">
    <name type="scientific">Aliikangiella marina</name>
    <dbReference type="NCBI Taxonomy" id="1712262"/>
    <lineage>
        <taxon>Bacteria</taxon>
        <taxon>Pseudomonadati</taxon>
        <taxon>Pseudomonadota</taxon>
        <taxon>Gammaproteobacteria</taxon>
        <taxon>Oceanospirillales</taxon>
        <taxon>Pleioneaceae</taxon>
        <taxon>Aliikangiella</taxon>
    </lineage>
</organism>